<keyword evidence="4" id="KW-1185">Reference proteome</keyword>
<feature type="domain" description="Phosphodiester glycosidase" evidence="2">
    <location>
        <begin position="98"/>
        <end position="248"/>
    </location>
</feature>
<sequence>MALLQHETCFMPLFPLTALRSLLPAALAAAALALCLAAPLPARAAEVKQYQYHQVFISTCRADPRTDTIRMYWKDANGVPLANFLRLDAHLRSQGQDMVCATNAGIYDKQLQPLGLYVENGVQLRKLNTRQNAYGNFYLQPNGVFVLGDRQAYIVETSDYAAEGSLWNTVARFATQSGPLMLVEGKINHRFDPDSVNMVVRNAVCLDHAGVVTLAIARNPISFFDFATFLRDELKCSDALYLDGSISRMYPTLEANMGPAFGAMIAVVRTHGAK</sequence>
<evidence type="ECO:0000259" key="2">
    <source>
        <dbReference type="Pfam" id="PF09992"/>
    </source>
</evidence>
<dbReference type="EMBL" id="CP002039">
    <property type="protein sequence ID" value="ADJ63174.1"/>
    <property type="molecule type" value="Genomic_DNA"/>
</dbReference>
<dbReference type="GeneID" id="29393064"/>
<name>D8IQR3_HERSS</name>
<proteinExistence type="predicted"/>
<protein>
    <submittedName>
        <fullName evidence="3">Lipoprotein signal peptide protein</fullName>
    </submittedName>
</protein>
<accession>D8IQR3</accession>
<dbReference type="Proteomes" id="UP000000329">
    <property type="component" value="Chromosome"/>
</dbReference>
<organism evidence="3 4">
    <name type="scientific">Herbaspirillum seropedicae (strain SmR1)</name>
    <dbReference type="NCBI Taxonomy" id="757424"/>
    <lineage>
        <taxon>Bacteria</taxon>
        <taxon>Pseudomonadati</taxon>
        <taxon>Pseudomonadota</taxon>
        <taxon>Betaproteobacteria</taxon>
        <taxon>Burkholderiales</taxon>
        <taxon>Oxalobacteraceae</taxon>
        <taxon>Herbaspirillum</taxon>
    </lineage>
</organism>
<feature type="signal peptide" evidence="1">
    <location>
        <begin position="1"/>
        <end position="44"/>
    </location>
</feature>
<keyword evidence="3" id="KW-0449">Lipoprotein</keyword>
<feature type="chain" id="PRO_5003115417" evidence="1">
    <location>
        <begin position="45"/>
        <end position="274"/>
    </location>
</feature>
<dbReference type="RefSeq" id="WP_013233674.1">
    <property type="nucleotide sequence ID" value="NC_014323.1"/>
</dbReference>
<dbReference type="HOGENOM" id="CLU_076045_0_1_4"/>
<reference evidence="3 4" key="1">
    <citation type="submission" date="2010-04" db="EMBL/GenBank/DDBJ databases">
        <title>The genome of Herbaspirillum seropedicae SmR1, an endophytic, nitrogen-fixing, plant-growth promoting beta-Proteobacteria.</title>
        <authorList>
            <person name="Pedrosa F.O."/>
            <person name="Monteiro R.A."/>
            <person name="Wassem R."/>
            <person name="Cruz L.M."/>
            <person name="Ayub R.A."/>
            <person name="Colauto N.B."/>
            <person name="Fernandez M.A."/>
            <person name="Fungaro M.H.P."/>
            <person name="Grisard E.C."/>
            <person name="Hungria M."/>
            <person name="Madeira H.M.F."/>
            <person name="Nodari R.O."/>
            <person name="Osaku C.A."/>
            <person name="Petzl-Erler M.L."/>
            <person name="Terenzi H."/>
            <person name="Vieira L.G.E."/>
            <person name="Almeida M.I.M."/>
            <person name="Alves L.R."/>
            <person name="Arantes O.M.N."/>
            <person name="Balsanelli E."/>
            <person name="Barcellos F.G."/>
            <person name="Baura V.A."/>
            <person name="Binde D.R."/>
            <person name="Campo R.J."/>
            <person name="Chubatsu L.S."/>
            <person name="Chueire L.M.O."/>
            <person name="Ciferri R.R."/>
            <person name="Correa L.C."/>
            <person name="da Conceicao Silva J.L."/>
            <person name="Dabul A.N.G."/>
            <person name="Dambros B.P."/>
            <person name="Faoro H."/>
            <person name="Favetti A."/>
            <person name="Friedermann G."/>
            <person name="Furlaneto M.C."/>
            <person name="Gasques L.S."/>
            <person name="Gimenes C.C.T."/>
            <person name="Gioppo N.M.R."/>
            <person name="Glienke-Blanco C."/>
            <person name="Godoy L.P."/>
            <person name="Guerra M.P."/>
            <person name="Karp S."/>
            <person name="Kava-Cordeiro V."/>
            <person name="Margarido V.P."/>
            <person name="Mathioni S.M."/>
            <person name="Menck-Soares M.A."/>
            <person name="Murace N.K."/>
            <person name="Nicolas M.F."/>
            <person name="Oliveira C.E.C."/>
            <person name="Pagnan N.A.B."/>
            <person name="Pamphile J.A."/>
            <person name="Patussi E.V."/>
            <person name="Pereira L.F.P."/>
            <person name="Pereira-Ferrari L."/>
            <person name="Pinto F.G.S."/>
            <person name="Precoma C."/>
            <person name="Prioli A.J."/>
            <person name="Prioli S.M.A.P."/>
            <person name="Raittz R.T."/>
            <person name="Ramos H.J.O."/>
            <person name="Ribeiro E.M.S.F."/>
            <person name="Rigo L.U."/>
            <person name="Rocha C.L.M.S.C."/>
            <person name="Rocha S.N."/>
            <person name="Santos K."/>
            <person name="Satori D."/>
            <person name="Silva A.G."/>
            <person name="Simao R.C.G."/>
            <person name="Soares M.A.M."/>
            <person name="Souza E.M."/>
            <person name="Steffens M.B.R."/>
            <person name="Steindel M."/>
            <person name="Tadra-Sfeir M.Z."/>
            <person name="Takahashi E.K."/>
            <person name="Torres R.A."/>
            <person name="Valle J.S."/>
            <person name="Vernal J.I."/>
            <person name="Vilas-Boas L.A."/>
            <person name="Watanabe M.A.E."/>
            <person name="Weiss V.A."/>
            <person name="Yates M.A."/>
            <person name="Souza E.M."/>
        </authorList>
    </citation>
    <scope>NUCLEOTIDE SEQUENCE [LARGE SCALE GENOMIC DNA]</scope>
    <source>
        <strain evidence="3 4">SmR1</strain>
    </source>
</reference>
<dbReference type="STRING" id="757424.Hsero_1661"/>
<dbReference type="Pfam" id="PF09992">
    <property type="entry name" value="NAGPA"/>
    <property type="match status" value="1"/>
</dbReference>
<evidence type="ECO:0000256" key="1">
    <source>
        <dbReference type="SAM" id="SignalP"/>
    </source>
</evidence>
<evidence type="ECO:0000313" key="3">
    <source>
        <dbReference type="EMBL" id="ADJ63174.1"/>
    </source>
</evidence>
<dbReference type="InterPro" id="IPR018711">
    <property type="entry name" value="NAGPA"/>
</dbReference>
<dbReference type="eggNOG" id="COG3698">
    <property type="taxonomic scope" value="Bacteria"/>
</dbReference>
<dbReference type="KEGG" id="hse:Hsero_1661"/>
<gene>
    <name evidence="3" type="ordered locus">Hsero_1661</name>
</gene>
<dbReference type="AlphaFoldDB" id="D8IQR3"/>
<keyword evidence="1" id="KW-0732">Signal</keyword>
<evidence type="ECO:0000313" key="4">
    <source>
        <dbReference type="Proteomes" id="UP000000329"/>
    </source>
</evidence>